<gene>
    <name evidence="1" type="ORF">DEBURN_LOCUS1926</name>
</gene>
<keyword evidence="2" id="KW-1185">Reference proteome</keyword>
<dbReference type="AlphaFoldDB" id="A0A9N8VC54"/>
<name>A0A9N8VC54_9GLOM</name>
<accession>A0A9N8VC54</accession>
<proteinExistence type="predicted"/>
<organism evidence="1 2">
    <name type="scientific">Diversispora eburnea</name>
    <dbReference type="NCBI Taxonomy" id="1213867"/>
    <lineage>
        <taxon>Eukaryota</taxon>
        <taxon>Fungi</taxon>
        <taxon>Fungi incertae sedis</taxon>
        <taxon>Mucoromycota</taxon>
        <taxon>Glomeromycotina</taxon>
        <taxon>Glomeromycetes</taxon>
        <taxon>Diversisporales</taxon>
        <taxon>Diversisporaceae</taxon>
        <taxon>Diversispora</taxon>
    </lineage>
</organism>
<dbReference type="Proteomes" id="UP000789706">
    <property type="component" value="Unassembled WGS sequence"/>
</dbReference>
<sequence length="179" mass="21326">MKTEDLFKIRRTCKQWSELIPVVAKDKLLEEFSEQKSHFIIFNSSNLTYDDKNKVIKLDFAQSPEFEVMHISCTPIYIWIELDIYNGQRYGDVLSLNLRWEDIENIEGKEFTSRESEFVVCLTRSDAYEEREEMSEKYVKYLRISYLKIDAFKLFKHLETQKTGSNFSGQNLFGEKIEK</sequence>
<evidence type="ECO:0000313" key="1">
    <source>
        <dbReference type="EMBL" id="CAG8447957.1"/>
    </source>
</evidence>
<reference evidence="1" key="1">
    <citation type="submission" date="2021-06" db="EMBL/GenBank/DDBJ databases">
        <authorList>
            <person name="Kallberg Y."/>
            <person name="Tangrot J."/>
            <person name="Rosling A."/>
        </authorList>
    </citation>
    <scope>NUCLEOTIDE SEQUENCE</scope>
    <source>
        <strain evidence="1">AZ414A</strain>
    </source>
</reference>
<comment type="caution">
    <text evidence="1">The sequence shown here is derived from an EMBL/GenBank/DDBJ whole genome shotgun (WGS) entry which is preliminary data.</text>
</comment>
<evidence type="ECO:0000313" key="2">
    <source>
        <dbReference type="Proteomes" id="UP000789706"/>
    </source>
</evidence>
<dbReference type="EMBL" id="CAJVPK010000096">
    <property type="protein sequence ID" value="CAG8447957.1"/>
    <property type="molecule type" value="Genomic_DNA"/>
</dbReference>
<dbReference type="OrthoDB" id="2350440at2759"/>
<protein>
    <submittedName>
        <fullName evidence="1">9946_t:CDS:1</fullName>
    </submittedName>
</protein>